<dbReference type="HOGENOM" id="CLU_413286_0_0_1"/>
<dbReference type="Proteomes" id="UP000002280">
    <property type="component" value="Chromosome 5"/>
</dbReference>
<dbReference type="InterPro" id="IPR013083">
    <property type="entry name" value="Znf_RING/FYVE/PHD"/>
</dbReference>
<evidence type="ECO:0000259" key="7">
    <source>
        <dbReference type="PROSITE" id="PS51925"/>
    </source>
</evidence>
<name>K7E414_MONDO</name>
<keyword evidence="2 4" id="KW-0863">Zinc-finger</keyword>
<feature type="compositionally biased region" description="Polar residues" evidence="5">
    <location>
        <begin position="219"/>
        <end position="242"/>
    </location>
</feature>
<dbReference type="GO" id="GO:0008270">
    <property type="term" value="F:zinc ion binding"/>
    <property type="evidence" value="ECO:0007669"/>
    <property type="project" value="UniProtKB-KW"/>
</dbReference>
<evidence type="ECO:0000256" key="5">
    <source>
        <dbReference type="SAM" id="MobiDB-lite"/>
    </source>
</evidence>
<dbReference type="InterPro" id="IPR001841">
    <property type="entry name" value="Znf_RING"/>
</dbReference>
<dbReference type="OMA" id="SEQEPWE"/>
<proteinExistence type="predicted"/>
<evidence type="ECO:0000256" key="1">
    <source>
        <dbReference type="ARBA" id="ARBA00022723"/>
    </source>
</evidence>
<evidence type="ECO:0000256" key="3">
    <source>
        <dbReference type="ARBA" id="ARBA00022833"/>
    </source>
</evidence>
<dbReference type="InterPro" id="IPR016495">
    <property type="entry name" value="p53_neg-reg_MDM_2/4"/>
</dbReference>
<dbReference type="CDD" id="cd16783">
    <property type="entry name" value="mRING-HC-C2H2C4_MDM2"/>
    <property type="match status" value="1"/>
</dbReference>
<dbReference type="SUPFAM" id="SSF47592">
    <property type="entry name" value="SWIB/MDM2 domain"/>
    <property type="match status" value="1"/>
</dbReference>
<dbReference type="PANTHER" id="PTHR46858:SF13">
    <property type="entry name" value="E3 UBIQUITIN-PROTEIN LIGASE MDM2"/>
    <property type="match status" value="1"/>
</dbReference>
<feature type="compositionally biased region" description="Acidic residues" evidence="5">
    <location>
        <begin position="467"/>
        <end position="485"/>
    </location>
</feature>
<feature type="compositionally biased region" description="Low complexity" evidence="5">
    <location>
        <begin position="418"/>
        <end position="429"/>
    </location>
</feature>
<dbReference type="GO" id="GO:0006511">
    <property type="term" value="P:ubiquitin-dependent protein catabolic process"/>
    <property type="evidence" value="ECO:0000318"/>
    <property type="project" value="GO_Central"/>
</dbReference>
<dbReference type="InterPro" id="IPR036885">
    <property type="entry name" value="SWIB_MDM2_dom_sf"/>
</dbReference>
<dbReference type="InParanoid" id="K7E414"/>
<dbReference type="Pfam" id="PF13920">
    <property type="entry name" value="zf-C3HC4_3"/>
    <property type="match status" value="1"/>
</dbReference>
<evidence type="ECO:0000256" key="4">
    <source>
        <dbReference type="PROSITE-ProRule" id="PRU00175"/>
    </source>
</evidence>
<dbReference type="Ensembl" id="ENSMODT00000043622.2">
    <property type="protein sequence ID" value="ENSMODP00000040516.2"/>
    <property type="gene ID" value="ENSMODG00000027806.2"/>
</dbReference>
<dbReference type="STRING" id="13616.ENSMODP00000040516"/>
<evidence type="ECO:0000313" key="9">
    <source>
        <dbReference type="Proteomes" id="UP000002280"/>
    </source>
</evidence>
<dbReference type="PROSITE" id="PS50089">
    <property type="entry name" value="ZF_RING_2"/>
    <property type="match status" value="1"/>
</dbReference>
<dbReference type="GO" id="GO:0045931">
    <property type="term" value="P:positive regulation of mitotic cell cycle"/>
    <property type="evidence" value="ECO:0000318"/>
    <property type="project" value="GO_Central"/>
</dbReference>
<organism evidence="8 9">
    <name type="scientific">Monodelphis domestica</name>
    <name type="common">Gray short-tailed opossum</name>
    <dbReference type="NCBI Taxonomy" id="13616"/>
    <lineage>
        <taxon>Eukaryota</taxon>
        <taxon>Metazoa</taxon>
        <taxon>Chordata</taxon>
        <taxon>Craniata</taxon>
        <taxon>Vertebrata</taxon>
        <taxon>Euteleostomi</taxon>
        <taxon>Mammalia</taxon>
        <taxon>Metatheria</taxon>
        <taxon>Didelphimorphia</taxon>
        <taxon>Didelphidae</taxon>
        <taxon>Monodelphis</taxon>
    </lineage>
</organism>
<reference evidence="8" key="3">
    <citation type="submission" date="2025-09" db="UniProtKB">
        <authorList>
            <consortium name="Ensembl"/>
        </authorList>
    </citation>
    <scope>IDENTIFICATION</scope>
</reference>
<feature type="compositionally biased region" description="Polar residues" evidence="5">
    <location>
        <begin position="508"/>
        <end position="517"/>
    </location>
</feature>
<dbReference type="GO" id="GO:0005737">
    <property type="term" value="C:cytoplasm"/>
    <property type="evidence" value="ECO:0000318"/>
    <property type="project" value="GO_Central"/>
</dbReference>
<feature type="region of interest" description="Disordered" evidence="5">
    <location>
        <begin position="115"/>
        <end position="174"/>
    </location>
</feature>
<feature type="domain" description="DM2" evidence="7">
    <location>
        <begin position="16"/>
        <end position="99"/>
    </location>
</feature>
<dbReference type="GO" id="GO:0005730">
    <property type="term" value="C:nucleolus"/>
    <property type="evidence" value="ECO:0000318"/>
    <property type="project" value="GO_Central"/>
</dbReference>
<evidence type="ECO:0000259" key="6">
    <source>
        <dbReference type="PROSITE" id="PS50089"/>
    </source>
</evidence>
<feature type="compositionally biased region" description="Polar residues" evidence="5">
    <location>
        <begin position="129"/>
        <end position="144"/>
    </location>
</feature>
<dbReference type="InterPro" id="IPR003121">
    <property type="entry name" value="SWIB_MDM2_domain"/>
</dbReference>
<dbReference type="GeneTree" id="ENSGT00530000063539"/>
<keyword evidence="3" id="KW-0862">Zinc</keyword>
<evidence type="ECO:0000256" key="2">
    <source>
        <dbReference type="ARBA" id="ARBA00022771"/>
    </source>
</evidence>
<dbReference type="Bgee" id="ENSMODG00000027806">
    <property type="expression patterns" value="Expressed in spermatocyte and 6 other cell types or tissues"/>
</dbReference>
<keyword evidence="1" id="KW-0479">Metal-binding</keyword>
<evidence type="ECO:0000313" key="8">
    <source>
        <dbReference type="Ensembl" id="ENSMODP00000040516.2"/>
    </source>
</evidence>
<accession>K7E414</accession>
<dbReference type="GO" id="GO:0042802">
    <property type="term" value="F:identical protein binding"/>
    <property type="evidence" value="ECO:0007669"/>
    <property type="project" value="InterPro"/>
</dbReference>
<dbReference type="PANTHER" id="PTHR46858">
    <property type="entry name" value="OS05G0521000 PROTEIN"/>
    <property type="match status" value="1"/>
</dbReference>
<feature type="region of interest" description="Disordered" evidence="5">
    <location>
        <begin position="204"/>
        <end position="254"/>
    </location>
</feature>
<dbReference type="Pfam" id="PF02201">
    <property type="entry name" value="SWIB"/>
    <property type="match status" value="1"/>
</dbReference>
<keyword evidence="9" id="KW-1185">Reference proteome</keyword>
<protein>
    <submittedName>
        <fullName evidence="8">Uncharacterized protein</fullName>
    </submittedName>
</protein>
<feature type="domain" description="RING-type" evidence="6">
    <location>
        <begin position="572"/>
        <end position="613"/>
    </location>
</feature>
<feature type="compositionally biased region" description="Polar residues" evidence="5">
    <location>
        <begin position="435"/>
        <end position="454"/>
    </location>
</feature>
<dbReference type="AlphaFoldDB" id="K7E414"/>
<dbReference type="GO" id="GO:0043066">
    <property type="term" value="P:negative regulation of apoptotic process"/>
    <property type="evidence" value="ECO:0000318"/>
    <property type="project" value="GO_Central"/>
</dbReference>
<dbReference type="PIRSF" id="PIRSF006748">
    <property type="entry name" value="p53_MDM_2/4"/>
    <property type="match status" value="1"/>
</dbReference>
<dbReference type="PROSITE" id="PS51925">
    <property type="entry name" value="SWIB_MDM2"/>
    <property type="match status" value="1"/>
</dbReference>
<feature type="region of interest" description="Disordered" evidence="5">
    <location>
        <begin position="267"/>
        <end position="540"/>
    </location>
</feature>
<feature type="compositionally biased region" description="Polar residues" evidence="5">
    <location>
        <begin position="162"/>
        <end position="173"/>
    </location>
</feature>
<dbReference type="GO" id="GO:0061630">
    <property type="term" value="F:ubiquitin protein ligase activity"/>
    <property type="evidence" value="ECO:0000318"/>
    <property type="project" value="GO_Central"/>
</dbReference>
<reference evidence="8 9" key="1">
    <citation type="journal article" date="2007" name="Nature">
        <title>Genome of the marsupial Monodelphis domestica reveals innovation in non-coding sequences.</title>
        <authorList>
            <person name="Mikkelsen T.S."/>
            <person name="Wakefield M.J."/>
            <person name="Aken B."/>
            <person name="Amemiya C.T."/>
            <person name="Chang J.L."/>
            <person name="Duke S."/>
            <person name="Garber M."/>
            <person name="Gentles A.J."/>
            <person name="Goodstadt L."/>
            <person name="Heger A."/>
            <person name="Jurka J."/>
            <person name="Kamal M."/>
            <person name="Mauceli E."/>
            <person name="Searle S.M."/>
            <person name="Sharpe T."/>
            <person name="Baker M.L."/>
            <person name="Batzer M.A."/>
            <person name="Benos P.V."/>
            <person name="Belov K."/>
            <person name="Clamp M."/>
            <person name="Cook A."/>
            <person name="Cuff J."/>
            <person name="Das R."/>
            <person name="Davidow L."/>
            <person name="Deakin J.E."/>
            <person name="Fazzari M.J."/>
            <person name="Glass J.L."/>
            <person name="Grabherr M."/>
            <person name="Greally J.M."/>
            <person name="Gu W."/>
            <person name="Hore T.A."/>
            <person name="Huttley G.A."/>
            <person name="Kleber M."/>
            <person name="Jirtle R.L."/>
            <person name="Koina E."/>
            <person name="Lee J.T."/>
            <person name="Mahony S."/>
            <person name="Marra M.A."/>
            <person name="Miller R.D."/>
            <person name="Nicholls R.D."/>
            <person name="Oda M."/>
            <person name="Papenfuss A.T."/>
            <person name="Parra Z.E."/>
            <person name="Pollock D.D."/>
            <person name="Ray D.A."/>
            <person name="Schein J.E."/>
            <person name="Speed T.P."/>
            <person name="Thompson K."/>
            <person name="VandeBerg J.L."/>
            <person name="Wade C.M."/>
            <person name="Walker J.A."/>
            <person name="Waters P.D."/>
            <person name="Webber C."/>
            <person name="Weidman J.R."/>
            <person name="Xie X."/>
            <person name="Zody M.C."/>
            <person name="Baldwin J."/>
            <person name="Abdouelleil A."/>
            <person name="Abdulkadir J."/>
            <person name="Abebe A."/>
            <person name="Abera B."/>
            <person name="Abreu J."/>
            <person name="Acer S.C."/>
            <person name="Aftuck L."/>
            <person name="Alexander A."/>
            <person name="An P."/>
            <person name="Anderson E."/>
            <person name="Anderson S."/>
            <person name="Arachi H."/>
            <person name="Azer M."/>
            <person name="Bachantsang P."/>
            <person name="Barry A."/>
            <person name="Bayul T."/>
            <person name="Berlin A."/>
            <person name="Bessette D."/>
            <person name="Bloom T."/>
            <person name="Bloom T."/>
            <person name="Boguslavskiy L."/>
            <person name="Bonnet C."/>
            <person name="Boukhgalter B."/>
            <person name="Bourzgui I."/>
            <person name="Brown A."/>
            <person name="Cahill P."/>
            <person name="Channer S."/>
            <person name="Cheshatsang Y."/>
            <person name="Chuda L."/>
            <person name="Citroen M."/>
            <person name="Collymore A."/>
            <person name="Cooke P."/>
            <person name="Costello M."/>
            <person name="D'Aco K."/>
            <person name="Daza R."/>
            <person name="De Haan G."/>
            <person name="DeGray S."/>
            <person name="DeMaso C."/>
            <person name="Dhargay N."/>
            <person name="Dooley K."/>
            <person name="Dooley E."/>
            <person name="Doricent M."/>
            <person name="Dorje P."/>
            <person name="Dorjee K."/>
            <person name="Dupes A."/>
            <person name="Elong R."/>
            <person name="Falk J."/>
            <person name="Farina A."/>
            <person name="Faro S."/>
            <person name="Ferguson D."/>
            <person name="Fisher S."/>
            <person name="Foley C.D."/>
            <person name="Franke A."/>
            <person name="Friedrich D."/>
            <person name="Gadbois L."/>
            <person name="Gearin G."/>
            <person name="Gearin C.R."/>
            <person name="Giannoukos G."/>
            <person name="Goode T."/>
            <person name="Graham J."/>
            <person name="Grandbois E."/>
            <person name="Grewal S."/>
            <person name="Gyaltsen K."/>
            <person name="Hafez N."/>
            <person name="Hagos B."/>
            <person name="Hall J."/>
            <person name="Henson C."/>
            <person name="Hollinger A."/>
            <person name="Honan T."/>
            <person name="Huard M.D."/>
            <person name="Hughes L."/>
            <person name="Hurhula B."/>
            <person name="Husby M.E."/>
            <person name="Kamat A."/>
            <person name="Kanga B."/>
            <person name="Kashin S."/>
            <person name="Khazanovich D."/>
            <person name="Kisner P."/>
            <person name="Lance K."/>
            <person name="Lara M."/>
            <person name="Lee W."/>
            <person name="Lennon N."/>
            <person name="Letendre F."/>
            <person name="LeVine R."/>
            <person name="Lipovsky A."/>
            <person name="Liu X."/>
            <person name="Liu J."/>
            <person name="Liu S."/>
            <person name="Lokyitsang T."/>
            <person name="Lokyitsang Y."/>
            <person name="Lubonja R."/>
            <person name="Lui A."/>
            <person name="MacDonald P."/>
            <person name="Magnisalis V."/>
            <person name="Maru K."/>
            <person name="Matthews C."/>
            <person name="McCusker W."/>
            <person name="McDonough S."/>
            <person name="Mehta T."/>
            <person name="Meldrim J."/>
            <person name="Meneus L."/>
            <person name="Mihai O."/>
            <person name="Mihalev A."/>
            <person name="Mihova T."/>
            <person name="Mittelman R."/>
            <person name="Mlenga V."/>
            <person name="Montmayeur A."/>
            <person name="Mulrain L."/>
            <person name="Navidi A."/>
            <person name="Naylor J."/>
            <person name="Negash T."/>
            <person name="Nguyen T."/>
            <person name="Nguyen N."/>
            <person name="Nicol R."/>
            <person name="Norbu C."/>
            <person name="Norbu N."/>
            <person name="Novod N."/>
            <person name="O'Neill B."/>
            <person name="Osman S."/>
            <person name="Markiewicz E."/>
            <person name="Oyono O.L."/>
            <person name="Patti C."/>
            <person name="Phunkhang P."/>
            <person name="Pierre F."/>
            <person name="Priest M."/>
            <person name="Raghuraman S."/>
            <person name="Rege F."/>
            <person name="Reyes R."/>
            <person name="Rise C."/>
            <person name="Rogov P."/>
            <person name="Ross K."/>
            <person name="Ryan E."/>
            <person name="Settipalli S."/>
            <person name="Shea T."/>
            <person name="Sherpa N."/>
            <person name="Shi L."/>
            <person name="Shih D."/>
            <person name="Sparrow T."/>
            <person name="Spaulding J."/>
            <person name="Stalker J."/>
            <person name="Stange-Thomann N."/>
            <person name="Stavropoulos S."/>
            <person name="Stone C."/>
            <person name="Strader C."/>
            <person name="Tesfaye S."/>
            <person name="Thomson T."/>
            <person name="Thoulutsang Y."/>
            <person name="Thoulutsang D."/>
            <person name="Topham K."/>
            <person name="Topping I."/>
            <person name="Tsamla T."/>
            <person name="Vassiliev H."/>
            <person name="Vo A."/>
            <person name="Wangchuk T."/>
            <person name="Wangdi T."/>
            <person name="Weiand M."/>
            <person name="Wilkinson J."/>
            <person name="Wilson A."/>
            <person name="Yadav S."/>
            <person name="Young G."/>
            <person name="Yu Q."/>
            <person name="Zembek L."/>
            <person name="Zhong D."/>
            <person name="Zimmer A."/>
            <person name="Zwirko Z."/>
            <person name="Jaffe D.B."/>
            <person name="Alvarez P."/>
            <person name="Brockman W."/>
            <person name="Butler J."/>
            <person name="Chin C."/>
            <person name="Gnerre S."/>
            <person name="MacCallum I."/>
            <person name="Graves J.A."/>
            <person name="Ponting C.P."/>
            <person name="Breen M."/>
            <person name="Samollow P.B."/>
            <person name="Lander E.S."/>
            <person name="Lindblad-Toh K."/>
        </authorList>
    </citation>
    <scope>NUCLEOTIDE SEQUENCE [LARGE SCALE GENOMIC DNA]</scope>
</reference>
<dbReference type="InterPro" id="IPR044080">
    <property type="entry name" value="MDM2_mRING-HC-C2H2C4"/>
</dbReference>
<dbReference type="SUPFAM" id="SSF57850">
    <property type="entry name" value="RING/U-box"/>
    <property type="match status" value="1"/>
</dbReference>
<reference evidence="8" key="2">
    <citation type="submission" date="2025-08" db="UniProtKB">
        <authorList>
            <consortium name="Ensembl"/>
        </authorList>
    </citation>
    <scope>IDENTIFICATION</scope>
</reference>
<dbReference type="eggNOG" id="ENOG502QQNV">
    <property type="taxonomic scope" value="Eukaryota"/>
</dbReference>
<dbReference type="Gene3D" id="3.30.40.10">
    <property type="entry name" value="Zinc/RING finger domain, C3HC4 (zinc finger)"/>
    <property type="match status" value="1"/>
</dbReference>
<sequence>MEPAGAELVQGTSRDSLFRPQTLFLRVLRDGGACEDVFTYGQILFYLGEYIKTKGLFDKEQEHVVCCSNDLLGDVFGASSFSMREHRKLSAMIYRNLIAVDPSESISPPELRELESKHKKSVRGLWEEQPSSTVDTRQSTTSGRRSPREREDNMEELPCGQPRSQQKSESSLSLPLGGCGVLSGIWPGEPRESSLRHTGFITSTMESEQEPWEKHPSPSVGTGLSSARRPSSETEYSLNESSYGELKKRKKSDSSISFSFGGCGRFSSVGPGESSSGHTAAFPSSPESVQEPWAKYPFPKAGTRPSILSEGRPPSETEDSVEEIACGQAVEKAKNSLSHPCGEYSARGDRLSEQSGGSPAVALFSSQESEQEPWEEHPSPNMGTERSSSSRRPSSETDEDVEKLPYGQSGNLEKSESEGSISHSIGGCSVRSDVASVQSSGHPSVITTPSSPDNSADAISDQFSVEYEVESMESEDYSPNEEGEELGPALAVQGSQKLAVQEKGTPSLLPQPSTAHDQTGGKPGPGSYSQPPPVRENNPRAVSAMSSYRGLGDSHSSSWRAPSSSLSITEPCIICLSHPKNGCIVHGITGHLVTCYTCARRLQRRDKPCPVCRQPIHLTVLVYLT</sequence>
<dbReference type="Gene3D" id="1.10.245.10">
    <property type="entry name" value="SWIB/MDM2 domain"/>
    <property type="match status" value="1"/>
</dbReference>